<feature type="non-terminal residue" evidence="1">
    <location>
        <position position="102"/>
    </location>
</feature>
<keyword evidence="2" id="KW-1185">Reference proteome</keyword>
<sequence>MSFLVGPISGALTAGGVYYGFKSLIQTRTEQHQRDLHHLSLQLDSPAQVHAPLPASARYHTDATLATAVKIQWNREIANLFAGAQEWDRRLGAWGKNLLYGD</sequence>
<protein>
    <submittedName>
        <fullName evidence="1">Uncharacterized protein</fullName>
    </submittedName>
</protein>
<proteinExistence type="predicted"/>
<dbReference type="EMBL" id="ML208262">
    <property type="protein sequence ID" value="TFK75577.1"/>
    <property type="molecule type" value="Genomic_DNA"/>
</dbReference>
<gene>
    <name evidence="1" type="ORF">BDN72DRAFT_746197</name>
</gene>
<evidence type="ECO:0000313" key="2">
    <source>
        <dbReference type="Proteomes" id="UP000308600"/>
    </source>
</evidence>
<accession>A0ACD3BEY7</accession>
<dbReference type="Proteomes" id="UP000308600">
    <property type="component" value="Unassembled WGS sequence"/>
</dbReference>
<name>A0ACD3BEY7_9AGAR</name>
<evidence type="ECO:0000313" key="1">
    <source>
        <dbReference type="EMBL" id="TFK75577.1"/>
    </source>
</evidence>
<organism evidence="1 2">
    <name type="scientific">Pluteus cervinus</name>
    <dbReference type="NCBI Taxonomy" id="181527"/>
    <lineage>
        <taxon>Eukaryota</taxon>
        <taxon>Fungi</taxon>
        <taxon>Dikarya</taxon>
        <taxon>Basidiomycota</taxon>
        <taxon>Agaricomycotina</taxon>
        <taxon>Agaricomycetes</taxon>
        <taxon>Agaricomycetidae</taxon>
        <taxon>Agaricales</taxon>
        <taxon>Pluteineae</taxon>
        <taxon>Pluteaceae</taxon>
        <taxon>Pluteus</taxon>
    </lineage>
</organism>
<reference evidence="1 2" key="1">
    <citation type="journal article" date="2019" name="Nat. Ecol. Evol.">
        <title>Megaphylogeny resolves global patterns of mushroom evolution.</title>
        <authorList>
            <person name="Varga T."/>
            <person name="Krizsan K."/>
            <person name="Foldi C."/>
            <person name="Dima B."/>
            <person name="Sanchez-Garcia M."/>
            <person name="Sanchez-Ramirez S."/>
            <person name="Szollosi G.J."/>
            <person name="Szarkandi J.G."/>
            <person name="Papp V."/>
            <person name="Albert L."/>
            <person name="Andreopoulos W."/>
            <person name="Angelini C."/>
            <person name="Antonin V."/>
            <person name="Barry K.W."/>
            <person name="Bougher N.L."/>
            <person name="Buchanan P."/>
            <person name="Buyck B."/>
            <person name="Bense V."/>
            <person name="Catcheside P."/>
            <person name="Chovatia M."/>
            <person name="Cooper J."/>
            <person name="Damon W."/>
            <person name="Desjardin D."/>
            <person name="Finy P."/>
            <person name="Geml J."/>
            <person name="Haridas S."/>
            <person name="Hughes K."/>
            <person name="Justo A."/>
            <person name="Karasinski D."/>
            <person name="Kautmanova I."/>
            <person name="Kiss B."/>
            <person name="Kocsube S."/>
            <person name="Kotiranta H."/>
            <person name="LaButti K.M."/>
            <person name="Lechner B.E."/>
            <person name="Liimatainen K."/>
            <person name="Lipzen A."/>
            <person name="Lukacs Z."/>
            <person name="Mihaltcheva S."/>
            <person name="Morgado L.N."/>
            <person name="Niskanen T."/>
            <person name="Noordeloos M.E."/>
            <person name="Ohm R.A."/>
            <person name="Ortiz-Santana B."/>
            <person name="Ovrebo C."/>
            <person name="Racz N."/>
            <person name="Riley R."/>
            <person name="Savchenko A."/>
            <person name="Shiryaev A."/>
            <person name="Soop K."/>
            <person name="Spirin V."/>
            <person name="Szebenyi C."/>
            <person name="Tomsovsky M."/>
            <person name="Tulloss R.E."/>
            <person name="Uehling J."/>
            <person name="Grigoriev I.V."/>
            <person name="Vagvolgyi C."/>
            <person name="Papp T."/>
            <person name="Martin F.M."/>
            <person name="Miettinen O."/>
            <person name="Hibbett D.S."/>
            <person name="Nagy L.G."/>
        </authorList>
    </citation>
    <scope>NUCLEOTIDE SEQUENCE [LARGE SCALE GENOMIC DNA]</scope>
    <source>
        <strain evidence="1 2">NL-1719</strain>
    </source>
</reference>